<comment type="caution">
    <text evidence="6">The sequence shown here is derived from an EMBL/GenBank/DDBJ whole genome shotgun (WGS) entry which is preliminary data.</text>
</comment>
<dbReference type="Gene3D" id="1.10.10.60">
    <property type="entry name" value="Homeodomain-like"/>
    <property type="match status" value="1"/>
</dbReference>
<evidence type="ECO:0000313" key="7">
    <source>
        <dbReference type="Proteomes" id="UP000239724"/>
    </source>
</evidence>
<dbReference type="GO" id="GO:0005524">
    <property type="term" value="F:ATP binding"/>
    <property type="evidence" value="ECO:0007669"/>
    <property type="project" value="UniProtKB-KW"/>
</dbReference>
<evidence type="ECO:0000256" key="1">
    <source>
        <dbReference type="ARBA" id="ARBA00022741"/>
    </source>
</evidence>
<dbReference type="SUPFAM" id="SSF52540">
    <property type="entry name" value="P-loop containing nucleoside triphosphate hydrolases"/>
    <property type="match status" value="1"/>
</dbReference>
<dbReference type="InterPro" id="IPR025943">
    <property type="entry name" value="Sigma_54_int_dom_ATP-bd_2"/>
</dbReference>
<dbReference type="OrthoDB" id="9770562at2"/>
<organism evidence="6 7">
    <name type="scientific">Rhodopila globiformis</name>
    <name type="common">Rhodopseudomonas globiformis</name>
    <dbReference type="NCBI Taxonomy" id="1071"/>
    <lineage>
        <taxon>Bacteria</taxon>
        <taxon>Pseudomonadati</taxon>
        <taxon>Pseudomonadota</taxon>
        <taxon>Alphaproteobacteria</taxon>
        <taxon>Acetobacterales</taxon>
        <taxon>Acetobacteraceae</taxon>
        <taxon>Rhodopila</taxon>
    </lineage>
</organism>
<dbReference type="GO" id="GO:0006355">
    <property type="term" value="P:regulation of DNA-templated transcription"/>
    <property type="evidence" value="ECO:0007669"/>
    <property type="project" value="InterPro"/>
</dbReference>
<evidence type="ECO:0000256" key="4">
    <source>
        <dbReference type="ARBA" id="ARBA00023159"/>
    </source>
</evidence>
<dbReference type="InterPro" id="IPR003593">
    <property type="entry name" value="AAA+_ATPase"/>
</dbReference>
<dbReference type="PANTHER" id="PTHR32071">
    <property type="entry name" value="TRANSCRIPTIONAL REGULATORY PROTEIN"/>
    <property type="match status" value="1"/>
</dbReference>
<dbReference type="PROSITE" id="PS00675">
    <property type="entry name" value="SIGMA54_INTERACT_1"/>
    <property type="match status" value="1"/>
</dbReference>
<dbReference type="Pfam" id="PF00158">
    <property type="entry name" value="Sigma54_activat"/>
    <property type="match status" value="1"/>
</dbReference>
<dbReference type="CDD" id="cd00009">
    <property type="entry name" value="AAA"/>
    <property type="match status" value="1"/>
</dbReference>
<dbReference type="FunFam" id="3.40.50.300:FF:000006">
    <property type="entry name" value="DNA-binding transcriptional regulator NtrC"/>
    <property type="match status" value="1"/>
</dbReference>
<keyword evidence="2" id="KW-0067">ATP-binding</keyword>
<sequence length="323" mass="34973">MIGDSPAMRQVAALLARFGQTDEPVLITGESGTGKELLARAIHDGSARARGPFVAVNCAAIPSGLVASELFGYERGAFTGAAARSVGQIEYANGGTLFLDEIGDMPIDLQAHLLRFLQEGQIRRVGGRETITLNVRIVSATNVRLAQAIAEGRFREDLYYRLNVLTLPVPPLRDRPDDIPQLALHFLRLAARDFNRPVEGFAPTAMATLRRYRWPGNVRELMSVVRRAVVIGDGPLVQPDTLIGLDDRLDSPPPAAAALRPGSAEERTALVQALEQMQENITSTAEALHVSRVTLYRMLRRHGIVLKRGLAPAPVARGRGAAG</sequence>
<keyword evidence="1" id="KW-0547">Nucleotide-binding</keyword>
<keyword evidence="7" id="KW-1185">Reference proteome</keyword>
<dbReference type="InterPro" id="IPR058031">
    <property type="entry name" value="AAA_lid_NorR"/>
</dbReference>
<reference evidence="6 7" key="1">
    <citation type="journal article" date="2018" name="Arch. Microbiol.">
        <title>New insights into the metabolic potential of the phototrophic purple bacterium Rhodopila globiformis DSM 161(T) from its draft genome sequence and evidence for a vanadium-dependent nitrogenase.</title>
        <authorList>
            <person name="Imhoff J.F."/>
            <person name="Rahn T."/>
            <person name="Kunzel S."/>
            <person name="Neulinger S.C."/>
        </authorList>
    </citation>
    <scope>NUCLEOTIDE SEQUENCE [LARGE SCALE GENOMIC DNA]</scope>
    <source>
        <strain evidence="6 7">DSM 161</strain>
    </source>
</reference>
<protein>
    <submittedName>
        <fullName evidence="6">Sigma-54-dependent Fis family transcriptional regulator</fullName>
    </submittedName>
</protein>
<dbReference type="Gene3D" id="1.10.8.60">
    <property type="match status" value="1"/>
</dbReference>
<keyword evidence="3" id="KW-0902">Two-component regulatory system</keyword>
<evidence type="ECO:0000259" key="5">
    <source>
        <dbReference type="PROSITE" id="PS50045"/>
    </source>
</evidence>
<gene>
    <name evidence="6" type="ORF">CCS01_28635</name>
</gene>
<dbReference type="EMBL" id="NHRY01000263">
    <property type="protein sequence ID" value="PPQ27115.1"/>
    <property type="molecule type" value="Genomic_DNA"/>
</dbReference>
<dbReference type="Proteomes" id="UP000239724">
    <property type="component" value="Unassembled WGS sequence"/>
</dbReference>
<dbReference type="PROSITE" id="PS00676">
    <property type="entry name" value="SIGMA54_INTERACT_2"/>
    <property type="match status" value="1"/>
</dbReference>
<name>A0A2S6MXM6_RHOGL</name>
<keyword evidence="4" id="KW-0010">Activator</keyword>
<dbReference type="Pfam" id="PF25601">
    <property type="entry name" value="AAA_lid_14"/>
    <property type="match status" value="1"/>
</dbReference>
<dbReference type="InterPro" id="IPR027417">
    <property type="entry name" value="P-loop_NTPase"/>
</dbReference>
<dbReference type="PANTHER" id="PTHR32071:SF120">
    <property type="entry name" value="TRANSCRIPTIONAL REGULATOR-RELATED"/>
    <property type="match status" value="1"/>
</dbReference>
<dbReference type="PROSITE" id="PS50045">
    <property type="entry name" value="SIGMA54_INTERACT_4"/>
    <property type="match status" value="1"/>
</dbReference>
<dbReference type="SUPFAM" id="SSF46689">
    <property type="entry name" value="Homeodomain-like"/>
    <property type="match status" value="1"/>
</dbReference>
<dbReference type="InterPro" id="IPR025662">
    <property type="entry name" value="Sigma_54_int_dom_ATP-bd_1"/>
</dbReference>
<feature type="domain" description="Sigma-54 factor interaction" evidence="5">
    <location>
        <begin position="1"/>
        <end position="230"/>
    </location>
</feature>
<evidence type="ECO:0000313" key="6">
    <source>
        <dbReference type="EMBL" id="PPQ27115.1"/>
    </source>
</evidence>
<dbReference type="SMART" id="SM00382">
    <property type="entry name" value="AAA"/>
    <property type="match status" value="1"/>
</dbReference>
<evidence type="ECO:0000256" key="3">
    <source>
        <dbReference type="ARBA" id="ARBA00023012"/>
    </source>
</evidence>
<dbReference type="AlphaFoldDB" id="A0A2S6MXM6"/>
<dbReference type="InterPro" id="IPR009057">
    <property type="entry name" value="Homeodomain-like_sf"/>
</dbReference>
<dbReference type="InterPro" id="IPR002078">
    <property type="entry name" value="Sigma_54_int"/>
</dbReference>
<evidence type="ECO:0000256" key="2">
    <source>
        <dbReference type="ARBA" id="ARBA00022840"/>
    </source>
</evidence>
<proteinExistence type="predicted"/>
<dbReference type="Gene3D" id="3.40.50.300">
    <property type="entry name" value="P-loop containing nucleotide triphosphate hydrolases"/>
    <property type="match status" value="1"/>
</dbReference>
<accession>A0A2S6MXM6</accession>
<dbReference type="GO" id="GO:0000160">
    <property type="term" value="P:phosphorelay signal transduction system"/>
    <property type="evidence" value="ECO:0007669"/>
    <property type="project" value="UniProtKB-KW"/>
</dbReference>